<keyword evidence="1" id="KW-1133">Transmembrane helix</keyword>
<dbReference type="HOGENOM" id="CLU_1495146_0_0_0"/>
<keyword evidence="1" id="KW-0472">Membrane</keyword>
<accession>F0SN93</accession>
<protein>
    <submittedName>
        <fullName evidence="2">Uncharacterized protein</fullName>
    </submittedName>
</protein>
<name>F0SN93_RUBBR</name>
<feature type="transmembrane region" description="Helical" evidence="1">
    <location>
        <begin position="77"/>
        <end position="94"/>
    </location>
</feature>
<keyword evidence="3" id="KW-1185">Reference proteome</keyword>
<reference evidence="3" key="1">
    <citation type="submission" date="2011-02" db="EMBL/GenBank/DDBJ databases">
        <title>The complete genome of Planctomyces brasiliensis DSM 5305.</title>
        <authorList>
            <person name="Lucas S."/>
            <person name="Copeland A."/>
            <person name="Lapidus A."/>
            <person name="Bruce D."/>
            <person name="Goodwin L."/>
            <person name="Pitluck S."/>
            <person name="Kyrpides N."/>
            <person name="Mavromatis K."/>
            <person name="Pagani I."/>
            <person name="Ivanova N."/>
            <person name="Ovchinnikova G."/>
            <person name="Lu M."/>
            <person name="Detter J.C."/>
            <person name="Han C."/>
            <person name="Land M."/>
            <person name="Hauser L."/>
            <person name="Markowitz V."/>
            <person name="Cheng J.-F."/>
            <person name="Hugenholtz P."/>
            <person name="Woyke T."/>
            <person name="Wu D."/>
            <person name="Tindall B."/>
            <person name="Pomrenke H.G."/>
            <person name="Brambilla E."/>
            <person name="Klenk H.-P."/>
            <person name="Eisen J.A."/>
        </authorList>
    </citation>
    <scope>NUCLEOTIDE SEQUENCE [LARGE SCALE GENOMIC DNA]</scope>
    <source>
        <strain evidence="3">ATCC 49424 / DSM 5305 / JCM 21570 / NBRC 103401 / IFAM 1448</strain>
    </source>
</reference>
<dbReference type="KEGG" id="pbs:Plabr_4565"/>
<proteinExistence type="predicted"/>
<sequence length="180" mass="19256">MKWVAHLLVAAVVLGLLWATGLLIEAELITLPVSGTVIFSVLLTALFLLASPLTGTAGIFLVSLLREALATTPPGRMLFATATVGLLLLHLSRIERWSVIGRGLVMSGLAASMWALQLGFFQQTQTAEATLNWSALFQNACLTGLAAAGVWLAASVLTTGLRTVWRETATRPIRFGNHFD</sequence>
<dbReference type="Proteomes" id="UP000006860">
    <property type="component" value="Chromosome"/>
</dbReference>
<dbReference type="AlphaFoldDB" id="F0SN93"/>
<feature type="transmembrane region" description="Helical" evidence="1">
    <location>
        <begin position="100"/>
        <end position="121"/>
    </location>
</feature>
<feature type="transmembrane region" description="Helical" evidence="1">
    <location>
        <begin position="36"/>
        <end position="65"/>
    </location>
</feature>
<gene>
    <name evidence="2" type="ordered locus">Plabr_4565</name>
</gene>
<dbReference type="STRING" id="756272.Plabr_4565"/>
<dbReference type="EMBL" id="CP002546">
    <property type="protein sequence ID" value="ADY62136.1"/>
    <property type="molecule type" value="Genomic_DNA"/>
</dbReference>
<dbReference type="RefSeq" id="WP_013630840.1">
    <property type="nucleotide sequence ID" value="NC_015174.1"/>
</dbReference>
<organism evidence="2 3">
    <name type="scientific">Rubinisphaera brasiliensis (strain ATCC 49424 / DSM 5305 / JCM 21570 / IAM 15109 / NBRC 103401 / IFAM 1448)</name>
    <name type="common">Planctomyces brasiliensis</name>
    <dbReference type="NCBI Taxonomy" id="756272"/>
    <lineage>
        <taxon>Bacteria</taxon>
        <taxon>Pseudomonadati</taxon>
        <taxon>Planctomycetota</taxon>
        <taxon>Planctomycetia</taxon>
        <taxon>Planctomycetales</taxon>
        <taxon>Planctomycetaceae</taxon>
        <taxon>Rubinisphaera</taxon>
    </lineage>
</organism>
<keyword evidence="1" id="KW-0812">Transmembrane</keyword>
<feature type="transmembrane region" description="Helical" evidence="1">
    <location>
        <begin position="133"/>
        <end position="154"/>
    </location>
</feature>
<evidence type="ECO:0000256" key="1">
    <source>
        <dbReference type="SAM" id="Phobius"/>
    </source>
</evidence>
<evidence type="ECO:0000313" key="3">
    <source>
        <dbReference type="Proteomes" id="UP000006860"/>
    </source>
</evidence>
<evidence type="ECO:0000313" key="2">
    <source>
        <dbReference type="EMBL" id="ADY62136.1"/>
    </source>
</evidence>